<dbReference type="EMBL" id="JASNQZ010000007">
    <property type="protein sequence ID" value="KAL0955086.1"/>
    <property type="molecule type" value="Genomic_DNA"/>
</dbReference>
<keyword evidence="9" id="KW-1185">Reference proteome</keyword>
<evidence type="ECO:0000256" key="5">
    <source>
        <dbReference type="ARBA" id="ARBA00023128"/>
    </source>
</evidence>
<sequence length="139" mass="15208">MFPTIARLSKASRRPLTSKRGNKDFYKGTGQAFLPGGHRTGAPGVHVVRGKAKYRLVDSKVRIFVAPPINELETTALKPYVSSQVRLTKPEERQIYGKLPPQGLTGAHLLKILRPPQAPASSSTTNEPKPGSSKWGSFF</sequence>
<dbReference type="InterPro" id="IPR019189">
    <property type="entry name" value="Ribosomal_mL41"/>
</dbReference>
<reference evidence="9" key="1">
    <citation type="submission" date="2024-06" db="EMBL/GenBank/DDBJ databases">
        <title>Multi-omics analyses provide insights into the biosynthesis of the anticancer antibiotic pleurotin in Hohenbuehelia grisea.</title>
        <authorList>
            <person name="Weaver J.A."/>
            <person name="Alberti F."/>
        </authorList>
    </citation>
    <scope>NUCLEOTIDE SEQUENCE [LARGE SCALE GENOMIC DNA]</scope>
    <source>
        <strain evidence="9">T-177</strain>
    </source>
</reference>
<keyword evidence="6" id="KW-0687">Ribonucleoprotein</keyword>
<comment type="similarity">
    <text evidence="2">Belongs to the mitochondrion-specific ribosomal protein mL41 family.</text>
</comment>
<evidence type="ECO:0000256" key="1">
    <source>
        <dbReference type="ARBA" id="ARBA00004173"/>
    </source>
</evidence>
<evidence type="ECO:0000313" key="9">
    <source>
        <dbReference type="Proteomes" id="UP001556367"/>
    </source>
</evidence>
<organism evidence="8 9">
    <name type="scientific">Hohenbuehelia grisea</name>
    <dbReference type="NCBI Taxonomy" id="104357"/>
    <lineage>
        <taxon>Eukaryota</taxon>
        <taxon>Fungi</taxon>
        <taxon>Dikarya</taxon>
        <taxon>Basidiomycota</taxon>
        <taxon>Agaricomycotina</taxon>
        <taxon>Agaricomycetes</taxon>
        <taxon>Agaricomycetidae</taxon>
        <taxon>Agaricales</taxon>
        <taxon>Pleurotineae</taxon>
        <taxon>Pleurotaceae</taxon>
        <taxon>Hohenbuehelia</taxon>
    </lineage>
</organism>
<dbReference type="PANTHER" id="PTHR21338:SF0">
    <property type="entry name" value="LARGE RIBOSOMAL SUBUNIT PROTEIN ML41"/>
    <property type="match status" value="1"/>
</dbReference>
<comment type="subcellular location">
    <subcellularLocation>
        <location evidence="1">Mitochondrion</location>
    </subcellularLocation>
</comment>
<evidence type="ECO:0000256" key="4">
    <source>
        <dbReference type="ARBA" id="ARBA00022980"/>
    </source>
</evidence>
<evidence type="ECO:0000256" key="3">
    <source>
        <dbReference type="ARBA" id="ARBA00022946"/>
    </source>
</evidence>
<protein>
    <recommendedName>
        <fullName evidence="10">Ribosomal protein L27</fullName>
    </recommendedName>
</protein>
<dbReference type="Proteomes" id="UP001556367">
    <property type="component" value="Unassembled WGS sequence"/>
</dbReference>
<dbReference type="PANTHER" id="PTHR21338">
    <property type="entry name" value="MITOCHONDRIAL RIBOSOMAL PROTEIN L41"/>
    <property type="match status" value="1"/>
</dbReference>
<gene>
    <name evidence="8" type="ORF">HGRIS_004003</name>
</gene>
<proteinExistence type="inferred from homology"/>
<evidence type="ECO:0000256" key="2">
    <source>
        <dbReference type="ARBA" id="ARBA00010152"/>
    </source>
</evidence>
<keyword evidence="3" id="KW-0809">Transit peptide</keyword>
<evidence type="ECO:0000313" key="8">
    <source>
        <dbReference type="EMBL" id="KAL0955086.1"/>
    </source>
</evidence>
<name>A0ABR3JHN4_9AGAR</name>
<evidence type="ECO:0008006" key="10">
    <source>
        <dbReference type="Google" id="ProtNLM"/>
    </source>
</evidence>
<evidence type="ECO:0000256" key="6">
    <source>
        <dbReference type="ARBA" id="ARBA00023274"/>
    </source>
</evidence>
<feature type="region of interest" description="Disordered" evidence="7">
    <location>
        <begin position="1"/>
        <end position="29"/>
    </location>
</feature>
<comment type="caution">
    <text evidence="8">The sequence shown here is derived from an EMBL/GenBank/DDBJ whole genome shotgun (WGS) entry which is preliminary data.</text>
</comment>
<keyword evidence="5" id="KW-0496">Mitochondrion</keyword>
<keyword evidence="4" id="KW-0689">Ribosomal protein</keyword>
<feature type="region of interest" description="Disordered" evidence="7">
    <location>
        <begin position="114"/>
        <end position="139"/>
    </location>
</feature>
<accession>A0ABR3JHN4</accession>
<dbReference type="Pfam" id="PF09809">
    <property type="entry name" value="MRP-L27"/>
    <property type="match status" value="1"/>
</dbReference>
<evidence type="ECO:0000256" key="7">
    <source>
        <dbReference type="SAM" id="MobiDB-lite"/>
    </source>
</evidence>